<evidence type="ECO:0000256" key="1">
    <source>
        <dbReference type="ARBA" id="ARBA00022553"/>
    </source>
</evidence>
<dbReference type="InterPro" id="IPR045188">
    <property type="entry name" value="Boi1/Boi2-like"/>
</dbReference>
<dbReference type="SUPFAM" id="SSF58038">
    <property type="entry name" value="SNARE fusion complex"/>
    <property type="match status" value="2"/>
</dbReference>
<feature type="region of interest" description="Disordered" evidence="3">
    <location>
        <begin position="249"/>
        <end position="274"/>
    </location>
</feature>
<dbReference type="CDD" id="cd00821">
    <property type="entry name" value="PH"/>
    <property type="match status" value="1"/>
</dbReference>
<dbReference type="Pfam" id="PF00169">
    <property type="entry name" value="PH"/>
    <property type="match status" value="1"/>
</dbReference>
<dbReference type="GO" id="GO:0055037">
    <property type="term" value="C:recycling endosome"/>
    <property type="evidence" value="ECO:0007669"/>
    <property type="project" value="TreeGrafter"/>
</dbReference>
<dbReference type="Gene3D" id="2.30.29.30">
    <property type="entry name" value="Pleckstrin-homology domain (PH domain)/Phosphotyrosine-binding domain (PTB)"/>
    <property type="match status" value="1"/>
</dbReference>
<keyword evidence="2" id="KW-0175">Coiled coil</keyword>
<dbReference type="GO" id="GO:0005829">
    <property type="term" value="C:cytosol"/>
    <property type="evidence" value="ECO:0007669"/>
    <property type="project" value="GOC"/>
</dbReference>
<keyword evidence="1" id="KW-0597">Phosphoprotein</keyword>
<dbReference type="Gene3D" id="1.20.5.110">
    <property type="match status" value="2"/>
</dbReference>
<dbReference type="GO" id="GO:0005769">
    <property type="term" value="C:early endosome"/>
    <property type="evidence" value="ECO:0007669"/>
    <property type="project" value="TreeGrafter"/>
</dbReference>
<evidence type="ECO:0008006" key="7">
    <source>
        <dbReference type="Google" id="ProtNLM"/>
    </source>
</evidence>
<name>A0A7S1AIK5_NOCSC</name>
<gene>
    <name evidence="6" type="ORF">NSCI0253_LOCUS29717</name>
</gene>
<sequence length="274" mass="30101">MALNRTLQHLTQADDNAAATEVKMASQTERMERLASDLEKINSNLDETDRTMSGMQRSYFGNALNKGFASLGSGIFKDAAQKSTSESEPVGAALMEGWLYKRGPTYSHKWQQRWCVLYPDVLVYYTSQKGDEQKGQVPIGANSQATAFGSSRASGDAIRHRGERPAGFVVDPDATGGPDRRLFYFDAEASERCKMWTRAIERAAAALRPGEPCEVRRPEEPLQQINSVLDTLHGRALNINTEIARQGASLQRASDGVDSAQGRMNTQIGRAQGL</sequence>
<evidence type="ECO:0000259" key="5">
    <source>
        <dbReference type="PROSITE" id="PS50192"/>
    </source>
</evidence>
<feature type="compositionally biased region" description="Polar residues" evidence="3">
    <location>
        <begin position="262"/>
        <end position="274"/>
    </location>
</feature>
<dbReference type="PROSITE" id="PS50003">
    <property type="entry name" value="PH_DOMAIN"/>
    <property type="match status" value="1"/>
</dbReference>
<feature type="coiled-coil region" evidence="2">
    <location>
        <begin position="24"/>
        <end position="51"/>
    </location>
</feature>
<dbReference type="GO" id="GO:0042147">
    <property type="term" value="P:retrograde transport, endosome to Golgi"/>
    <property type="evidence" value="ECO:0007669"/>
    <property type="project" value="TreeGrafter"/>
</dbReference>
<dbReference type="InterPro" id="IPR001849">
    <property type="entry name" value="PH_domain"/>
</dbReference>
<dbReference type="GO" id="GO:0007032">
    <property type="term" value="P:endosome organization"/>
    <property type="evidence" value="ECO:0007669"/>
    <property type="project" value="TreeGrafter"/>
</dbReference>
<protein>
    <recommendedName>
        <fullName evidence="7">PH domain-containing protein</fullName>
    </recommendedName>
</protein>
<dbReference type="AlphaFoldDB" id="A0A7S1AIK5"/>
<evidence type="ECO:0000313" key="6">
    <source>
        <dbReference type="EMBL" id="CAD8855365.1"/>
    </source>
</evidence>
<dbReference type="CDD" id="cd15841">
    <property type="entry name" value="SNARE_Qc"/>
    <property type="match status" value="1"/>
</dbReference>
<organism evidence="6">
    <name type="scientific">Noctiluca scintillans</name>
    <name type="common">Sea sparkle</name>
    <name type="synonym">Red tide dinoflagellate</name>
    <dbReference type="NCBI Taxonomy" id="2966"/>
    <lineage>
        <taxon>Eukaryota</taxon>
        <taxon>Sar</taxon>
        <taxon>Alveolata</taxon>
        <taxon>Dinophyceae</taxon>
        <taxon>Noctilucales</taxon>
        <taxon>Noctilucaceae</taxon>
        <taxon>Noctiluca</taxon>
    </lineage>
</organism>
<feature type="domain" description="T-SNARE coiled-coil homology" evidence="5">
    <location>
        <begin position="220"/>
        <end position="274"/>
    </location>
</feature>
<evidence type="ECO:0000256" key="3">
    <source>
        <dbReference type="SAM" id="MobiDB-lite"/>
    </source>
</evidence>
<dbReference type="PROSITE" id="PS50192">
    <property type="entry name" value="T_SNARE"/>
    <property type="match status" value="1"/>
</dbReference>
<evidence type="ECO:0000259" key="4">
    <source>
        <dbReference type="PROSITE" id="PS50003"/>
    </source>
</evidence>
<dbReference type="GO" id="GO:0005802">
    <property type="term" value="C:trans-Golgi network"/>
    <property type="evidence" value="ECO:0007669"/>
    <property type="project" value="TreeGrafter"/>
</dbReference>
<dbReference type="GO" id="GO:0001881">
    <property type="term" value="P:receptor recycling"/>
    <property type="evidence" value="ECO:0007669"/>
    <property type="project" value="TreeGrafter"/>
</dbReference>
<dbReference type="EMBL" id="HBFQ01042054">
    <property type="protein sequence ID" value="CAD8855365.1"/>
    <property type="molecule type" value="Transcribed_RNA"/>
</dbReference>
<proteinExistence type="predicted"/>
<accession>A0A7S1AIK5</accession>
<dbReference type="PANTHER" id="PTHR22902:SF27">
    <property type="entry name" value="PLECKSTRIN HOMOLOGY DOMAIN-CONTAINING FAMILY A MEMBER 3"/>
    <property type="match status" value="1"/>
</dbReference>
<dbReference type="SUPFAM" id="SSF50729">
    <property type="entry name" value="PH domain-like"/>
    <property type="match status" value="1"/>
</dbReference>
<dbReference type="InterPro" id="IPR000727">
    <property type="entry name" value="T_SNARE_dom"/>
</dbReference>
<reference evidence="6" key="1">
    <citation type="submission" date="2021-01" db="EMBL/GenBank/DDBJ databases">
        <authorList>
            <person name="Corre E."/>
            <person name="Pelletier E."/>
            <person name="Niang G."/>
            <person name="Scheremetjew M."/>
            <person name="Finn R."/>
            <person name="Kale V."/>
            <person name="Holt S."/>
            <person name="Cochrane G."/>
            <person name="Meng A."/>
            <person name="Brown T."/>
            <person name="Cohen L."/>
        </authorList>
    </citation>
    <scope>NUCLEOTIDE SEQUENCE</scope>
</reference>
<feature type="domain" description="PH" evidence="4">
    <location>
        <begin position="92"/>
        <end position="205"/>
    </location>
</feature>
<evidence type="ECO:0000256" key="2">
    <source>
        <dbReference type="SAM" id="Coils"/>
    </source>
</evidence>
<dbReference type="SMART" id="SM00233">
    <property type="entry name" value="PH"/>
    <property type="match status" value="1"/>
</dbReference>
<dbReference type="InterPro" id="IPR011993">
    <property type="entry name" value="PH-like_dom_sf"/>
</dbReference>
<dbReference type="PANTHER" id="PTHR22902">
    <property type="entry name" value="SESQUIPEDALIAN"/>
    <property type="match status" value="1"/>
</dbReference>